<gene>
    <name evidence="1" type="ORF">ACFO0D_15845</name>
</gene>
<sequence>MTPYGSRPETHEHIGEVRHLLLAAVGDLIRRAHVHDRSKLVSPEVEVFDSVTPRLRELEYGSDEYKASLKEMGTALQHHYKNNSHHPQFYENGIEGMDLLDLLEMICDWMAATKRHATGDIRKSIQLNAERFGYGEEITRLLLNTVPVLERLAEQERDAELLREFRAAERDFNLWKVQDCHGVPSDEYAAAEQRYWAAHSALLGRKD</sequence>
<protein>
    <submittedName>
        <fullName evidence="1">DUF5662 family protein</fullName>
    </submittedName>
</protein>
<evidence type="ECO:0000313" key="2">
    <source>
        <dbReference type="Proteomes" id="UP001595952"/>
    </source>
</evidence>
<comment type="caution">
    <text evidence="1">The sequence shown here is derived from an EMBL/GenBank/DDBJ whole genome shotgun (WGS) entry which is preliminary data.</text>
</comment>
<accession>A0ABV9IBS5</accession>
<reference evidence="2" key="1">
    <citation type="journal article" date="2019" name="Int. J. Syst. Evol. Microbiol.">
        <title>The Global Catalogue of Microorganisms (GCM) 10K type strain sequencing project: providing services to taxonomists for standard genome sequencing and annotation.</title>
        <authorList>
            <consortium name="The Broad Institute Genomics Platform"/>
            <consortium name="The Broad Institute Genome Sequencing Center for Infectious Disease"/>
            <person name="Wu L."/>
            <person name="Ma J."/>
        </authorList>
    </citation>
    <scope>NUCLEOTIDE SEQUENCE [LARGE SCALE GENOMIC DNA]</scope>
    <source>
        <strain evidence="2">CCUG 55995</strain>
    </source>
</reference>
<dbReference type="EMBL" id="JBHSEI010000010">
    <property type="protein sequence ID" value="MFC4639810.1"/>
    <property type="molecule type" value="Genomic_DNA"/>
</dbReference>
<dbReference type="RefSeq" id="WP_380062787.1">
    <property type="nucleotide sequence ID" value="NZ_JBHSEI010000010.1"/>
</dbReference>
<organism evidence="1 2">
    <name type="scientific">Deinococcus hohokamensis</name>
    <dbReference type="NCBI Taxonomy" id="309883"/>
    <lineage>
        <taxon>Bacteria</taxon>
        <taxon>Thermotogati</taxon>
        <taxon>Deinococcota</taxon>
        <taxon>Deinococci</taxon>
        <taxon>Deinococcales</taxon>
        <taxon>Deinococcaceae</taxon>
        <taxon>Deinococcus</taxon>
    </lineage>
</organism>
<dbReference type="Pfam" id="PF18907">
    <property type="entry name" value="DUF5662"/>
    <property type="match status" value="1"/>
</dbReference>
<dbReference type="Proteomes" id="UP001595952">
    <property type="component" value="Unassembled WGS sequence"/>
</dbReference>
<dbReference type="InterPro" id="IPR043721">
    <property type="entry name" value="DUF5662"/>
</dbReference>
<evidence type="ECO:0000313" key="1">
    <source>
        <dbReference type="EMBL" id="MFC4639810.1"/>
    </source>
</evidence>
<name>A0ABV9IBS5_9DEIO</name>
<keyword evidence="2" id="KW-1185">Reference proteome</keyword>
<proteinExistence type="predicted"/>